<sequence length="222" mass="24363">MQSPLYLAAIFEYSSTFVDNAVLWMGITLQTSSLGPMLIDSNLTALILRSENSELREENLLSGMIADGLFTLILSSHEGEVIGEEALSIASCYMSLGLDIYASSGVVQAASQRDLRDECQTGGFFRIWFGRGSGISSSDKGSTASGLWLEGRFGIPIVETGQVIIKMSVSESTNVRLMWRQSSIFALFQLALSVDSLDIVTHMSQPLLYTPFISFNFITKNW</sequence>
<proteinExistence type="predicted"/>
<keyword evidence="2" id="KW-1185">Reference proteome</keyword>
<evidence type="ECO:0000313" key="2">
    <source>
        <dbReference type="Proteomes" id="UP001141806"/>
    </source>
</evidence>
<dbReference type="EMBL" id="JAMYWD010000012">
    <property type="protein sequence ID" value="KAJ4953160.1"/>
    <property type="molecule type" value="Genomic_DNA"/>
</dbReference>
<organism evidence="1 2">
    <name type="scientific">Protea cynaroides</name>
    <dbReference type="NCBI Taxonomy" id="273540"/>
    <lineage>
        <taxon>Eukaryota</taxon>
        <taxon>Viridiplantae</taxon>
        <taxon>Streptophyta</taxon>
        <taxon>Embryophyta</taxon>
        <taxon>Tracheophyta</taxon>
        <taxon>Spermatophyta</taxon>
        <taxon>Magnoliopsida</taxon>
        <taxon>Proteales</taxon>
        <taxon>Proteaceae</taxon>
        <taxon>Protea</taxon>
    </lineage>
</organism>
<name>A0A9Q0GTC1_9MAGN</name>
<dbReference type="AlphaFoldDB" id="A0A9Q0GTC1"/>
<comment type="caution">
    <text evidence="1">The sequence shown here is derived from an EMBL/GenBank/DDBJ whole genome shotgun (WGS) entry which is preliminary data.</text>
</comment>
<gene>
    <name evidence="1" type="ORF">NE237_029992</name>
</gene>
<evidence type="ECO:0000313" key="1">
    <source>
        <dbReference type="EMBL" id="KAJ4953160.1"/>
    </source>
</evidence>
<accession>A0A9Q0GTC1</accession>
<reference evidence="1" key="1">
    <citation type="journal article" date="2023" name="Plant J.">
        <title>The genome of the king protea, Protea cynaroides.</title>
        <authorList>
            <person name="Chang J."/>
            <person name="Duong T.A."/>
            <person name="Schoeman C."/>
            <person name="Ma X."/>
            <person name="Roodt D."/>
            <person name="Barker N."/>
            <person name="Li Z."/>
            <person name="Van de Peer Y."/>
            <person name="Mizrachi E."/>
        </authorList>
    </citation>
    <scope>NUCLEOTIDE SEQUENCE</scope>
    <source>
        <tissue evidence="1">Young leaves</tissue>
    </source>
</reference>
<dbReference type="Proteomes" id="UP001141806">
    <property type="component" value="Unassembled WGS sequence"/>
</dbReference>
<protein>
    <submittedName>
        <fullName evidence="1">Uncharacterized protein</fullName>
    </submittedName>
</protein>